<dbReference type="EMBL" id="CP076663">
    <property type="protein sequence ID" value="QWU88533.1"/>
    <property type="molecule type" value="Genomic_DNA"/>
</dbReference>
<reference evidence="3 4" key="1">
    <citation type="submission" date="2021-06" db="EMBL/GenBank/DDBJ databases">
        <title>Candida outbreak in Lebanon.</title>
        <authorList>
            <person name="Finianos M."/>
        </authorList>
    </citation>
    <scope>NUCLEOTIDE SEQUENCE [LARGE SCALE GENOMIC DNA]</scope>
    <source>
        <strain evidence="3">CA3LBN</strain>
    </source>
</reference>
<evidence type="ECO:0000256" key="1">
    <source>
        <dbReference type="SAM" id="MobiDB-lite"/>
    </source>
</evidence>
<dbReference type="InterPro" id="IPR040722">
    <property type="entry name" value="Hit1_C"/>
</dbReference>
<keyword evidence="4" id="KW-1185">Reference proteome</keyword>
<proteinExistence type="predicted"/>
<dbReference type="PANTHER" id="PTHR15615:SF27">
    <property type="entry name" value="PHO85 CYCLIN CLG1"/>
    <property type="match status" value="1"/>
</dbReference>
<evidence type="ECO:0000313" key="3">
    <source>
        <dbReference type="EMBL" id="QWU88533.1"/>
    </source>
</evidence>
<dbReference type="InterPro" id="IPR013922">
    <property type="entry name" value="Cyclin_PHO80-like"/>
</dbReference>
<name>A0ABX8I9J6_9ASCO</name>
<dbReference type="Proteomes" id="UP000825434">
    <property type="component" value="Chromosome 3"/>
</dbReference>
<protein>
    <recommendedName>
        <fullName evidence="2">Hit1 C-terminal domain-containing protein</fullName>
    </recommendedName>
</protein>
<feature type="region of interest" description="Disordered" evidence="1">
    <location>
        <begin position="250"/>
        <end position="275"/>
    </location>
</feature>
<dbReference type="PANTHER" id="PTHR15615">
    <property type="match status" value="1"/>
</dbReference>
<dbReference type="Gene3D" id="1.10.472.10">
    <property type="entry name" value="Cyclin-like"/>
    <property type="match status" value="1"/>
</dbReference>
<evidence type="ECO:0000259" key="2">
    <source>
        <dbReference type="Pfam" id="PF18268"/>
    </source>
</evidence>
<accession>A0ABX8I9J6</accession>
<feature type="domain" description="Hit1 C-terminal" evidence="2">
    <location>
        <begin position="281"/>
        <end position="347"/>
    </location>
</feature>
<dbReference type="Gene3D" id="1.20.1440.260">
    <property type="match status" value="1"/>
</dbReference>
<gene>
    <name evidence="3" type="ORF">CA3LBN_002841</name>
</gene>
<dbReference type="CDD" id="cd20557">
    <property type="entry name" value="CYCLIN_ScPCL1-like"/>
    <property type="match status" value="1"/>
</dbReference>
<sequence length="354" mass="38752">MLQDPACPLVVPDPADFVSVLDTLDLSSANLALSIVLLARYKENSVNTLSLGDTSAVATAYYAMIASLVLANKYMNDQSYTLKTWHSILGKCSRLAPSLPFLNQLESHFLSALNFSVSTAHDPSLWDRFAHLDPYWLAQLRSQVEENYPVPLPPVPAVAPVASAAAAAPPPTVMPTPPTFPFAPVVMAPVVSPAYCLGQPHMHCTPVPTPPTVPPAMPRGYSQAFEEYMPMTPMSVGRKRRKVDDPLHSHDIVEETAAPQRPEKSGEPVEDEEPSINQKIANDPVIQSLLKYKSLQVHIAVIIKLLTDSSITNEPLAENRREIANMRLCDLRMGGAEENELVEEFVSRVIELTG</sequence>
<dbReference type="Pfam" id="PF18268">
    <property type="entry name" value="Hit1_C"/>
    <property type="match status" value="1"/>
</dbReference>
<organism evidence="3 4">
    <name type="scientific">Candidozyma haemuli</name>
    <dbReference type="NCBI Taxonomy" id="45357"/>
    <lineage>
        <taxon>Eukaryota</taxon>
        <taxon>Fungi</taxon>
        <taxon>Dikarya</taxon>
        <taxon>Ascomycota</taxon>
        <taxon>Saccharomycotina</taxon>
        <taxon>Pichiomycetes</taxon>
        <taxon>Metschnikowiaceae</taxon>
        <taxon>Candidozyma</taxon>
    </lineage>
</organism>
<evidence type="ECO:0000313" key="4">
    <source>
        <dbReference type="Proteomes" id="UP000825434"/>
    </source>
</evidence>